<dbReference type="SUPFAM" id="SSF50800">
    <property type="entry name" value="PK beta-barrel domain-like"/>
    <property type="match status" value="1"/>
</dbReference>
<dbReference type="PROSITE" id="PS51340">
    <property type="entry name" value="MOSC"/>
    <property type="match status" value="1"/>
</dbReference>
<evidence type="ECO:0000313" key="3">
    <source>
        <dbReference type="Proteomes" id="UP000229498"/>
    </source>
</evidence>
<reference evidence="2 3" key="1">
    <citation type="submission" date="2017-11" db="EMBL/GenBank/DDBJ databases">
        <title>Draft genome sequence of Rhizobiales bacterium SY3-13.</title>
        <authorList>
            <person name="Sun C."/>
        </authorList>
    </citation>
    <scope>NUCLEOTIDE SEQUENCE [LARGE SCALE GENOMIC DNA]</scope>
    <source>
        <strain evidence="2 3">SY3-13</strain>
    </source>
</reference>
<dbReference type="Proteomes" id="UP000229498">
    <property type="component" value="Unassembled WGS sequence"/>
</dbReference>
<comment type="caution">
    <text evidence="2">The sequence shown here is derived from an EMBL/GenBank/DDBJ whole genome shotgun (WGS) entry which is preliminary data.</text>
</comment>
<dbReference type="Pfam" id="PF03476">
    <property type="entry name" value="MOSC_N"/>
    <property type="match status" value="1"/>
</dbReference>
<dbReference type="InterPro" id="IPR011037">
    <property type="entry name" value="Pyrv_Knase-like_insert_dom_sf"/>
</dbReference>
<accession>A0A2M9FVB7</accession>
<dbReference type="GO" id="GO:0003824">
    <property type="term" value="F:catalytic activity"/>
    <property type="evidence" value="ECO:0007669"/>
    <property type="project" value="InterPro"/>
</dbReference>
<dbReference type="RefSeq" id="WP_109794824.1">
    <property type="nucleotide sequence ID" value="NZ_PHIG01000064.1"/>
</dbReference>
<dbReference type="GO" id="GO:0030151">
    <property type="term" value="F:molybdenum ion binding"/>
    <property type="evidence" value="ECO:0007669"/>
    <property type="project" value="InterPro"/>
</dbReference>
<dbReference type="EMBL" id="PHIG01000064">
    <property type="protein sequence ID" value="PJK27407.1"/>
    <property type="molecule type" value="Genomic_DNA"/>
</dbReference>
<dbReference type="OrthoDB" id="581532at2"/>
<evidence type="ECO:0000259" key="1">
    <source>
        <dbReference type="PROSITE" id="PS51340"/>
    </source>
</evidence>
<dbReference type="GO" id="GO:0030170">
    <property type="term" value="F:pyridoxal phosphate binding"/>
    <property type="evidence" value="ECO:0007669"/>
    <property type="project" value="InterPro"/>
</dbReference>
<dbReference type="Pfam" id="PF03473">
    <property type="entry name" value="MOSC"/>
    <property type="match status" value="1"/>
</dbReference>
<protein>
    <submittedName>
        <fullName evidence="2">MOSC domain-containing protein</fullName>
    </submittedName>
</protein>
<feature type="domain" description="MOSC" evidence="1">
    <location>
        <begin position="98"/>
        <end position="249"/>
    </location>
</feature>
<name>A0A2M9FVB7_9PROT</name>
<dbReference type="Gene3D" id="2.40.33.20">
    <property type="entry name" value="PK beta-barrel domain-like"/>
    <property type="match status" value="1"/>
</dbReference>
<evidence type="ECO:0000313" key="2">
    <source>
        <dbReference type="EMBL" id="PJK27407.1"/>
    </source>
</evidence>
<keyword evidence="3" id="KW-1185">Reference proteome</keyword>
<dbReference type="InterPro" id="IPR005303">
    <property type="entry name" value="MOCOS_middle"/>
</dbReference>
<sequence length="249" mass="26972">MAEIVQILRFPVKGLSGQELDSVDVSPAGGVPLDRMFAIARGSAMAGGKAVADLGWKDCLQLKNCPKLASLAAEFDAEEMVLTLKRQGRQVARGNLSQPVGRQLIEQFLSAFLADEINAPPKIVSEEGQIFSDARAPELSIINLETLRDIERVLRRPLDPRRFRGNLYVDGLPAWAEFDWVGSELDAGGARLRITQRIDRCAATNVDPATGESDMQIPKVLQSGFGHMDCGVFAEVLSAGSIRRGDAIG</sequence>
<proteinExistence type="predicted"/>
<gene>
    <name evidence="2" type="ORF">CVT23_22300</name>
</gene>
<dbReference type="InterPro" id="IPR005302">
    <property type="entry name" value="MoCF_Sase_C"/>
</dbReference>
<organism evidence="2 3">
    <name type="scientific">Minwuia thermotolerans</name>
    <dbReference type="NCBI Taxonomy" id="2056226"/>
    <lineage>
        <taxon>Bacteria</taxon>
        <taxon>Pseudomonadati</taxon>
        <taxon>Pseudomonadota</taxon>
        <taxon>Alphaproteobacteria</taxon>
        <taxon>Minwuiales</taxon>
        <taxon>Minwuiaceae</taxon>
        <taxon>Minwuia</taxon>
    </lineage>
</organism>
<dbReference type="AlphaFoldDB" id="A0A2M9FVB7"/>